<dbReference type="RefSeq" id="WP_114589710.1">
    <property type="nucleotide sequence ID" value="NZ_CP031165.1"/>
</dbReference>
<organism evidence="1 2">
    <name type="scientific">Euzebya pacifica</name>
    <dbReference type="NCBI Taxonomy" id="1608957"/>
    <lineage>
        <taxon>Bacteria</taxon>
        <taxon>Bacillati</taxon>
        <taxon>Actinomycetota</taxon>
        <taxon>Nitriliruptoria</taxon>
        <taxon>Euzebyales</taxon>
    </lineage>
</organism>
<sequence length="231" mass="24493">MGRSTTGADALSEAEVRARVVDDLVETFGGMDEPVLVVHELGLGRGSARADLVVIHADAIIGVEIKSAADTLARLPTQAGWYGRVCDRCVLAGDAGHVAAAAELLPSWWGLTDVDAAGVHQVRPTGHNPDQDHLALTNLLWMPELKTAVAEAGQAGGTAGMARSDLASVVAAAAGPRTGAIVRARLLERKWVDVADARGAVRVVRQPTPPKKVARRARVRAKYERRLLEDR</sequence>
<dbReference type="NCBIfam" id="NF033832">
    <property type="entry name" value="sce7726_fam"/>
    <property type="match status" value="1"/>
</dbReference>
<dbReference type="InterPro" id="IPR047729">
    <property type="entry name" value="Sce7726-like"/>
</dbReference>
<dbReference type="EMBL" id="CP031165">
    <property type="protein sequence ID" value="AXV04815.1"/>
    <property type="molecule type" value="Genomic_DNA"/>
</dbReference>
<accession>A0A346XRG8</accession>
<proteinExistence type="predicted"/>
<keyword evidence="2" id="KW-1185">Reference proteome</keyword>
<dbReference type="Proteomes" id="UP000264006">
    <property type="component" value="Chromosome"/>
</dbReference>
<evidence type="ECO:0000313" key="1">
    <source>
        <dbReference type="EMBL" id="AXV04815.1"/>
    </source>
</evidence>
<protein>
    <submittedName>
        <fullName evidence="1">CII phage-related protein</fullName>
    </submittedName>
</protein>
<dbReference type="AlphaFoldDB" id="A0A346XRG8"/>
<dbReference type="OrthoDB" id="3358108at2"/>
<reference evidence="1 2" key="1">
    <citation type="submission" date="2018-09" db="EMBL/GenBank/DDBJ databases">
        <title>Complete genome sequence of Euzebya sp. DY32-46 isolated from seawater of Pacific Ocean.</title>
        <authorList>
            <person name="Xu L."/>
            <person name="Wu Y.-H."/>
            <person name="Xu X.-W."/>
        </authorList>
    </citation>
    <scope>NUCLEOTIDE SEQUENCE [LARGE SCALE GENOMIC DNA]</scope>
    <source>
        <strain evidence="1 2">DY32-46</strain>
    </source>
</reference>
<dbReference type="KEGG" id="euz:DVS28_a0107"/>
<evidence type="ECO:0000313" key="2">
    <source>
        <dbReference type="Proteomes" id="UP000264006"/>
    </source>
</evidence>
<name>A0A346XRG8_9ACTN</name>
<gene>
    <name evidence="1" type="ORF">DVS28_a0107</name>
</gene>